<sequence length="71" mass="7461">MTGEARLTVGTAIIAHEPVARQSETGRDDAWTWHKLPADVANSTVTLAAATGLSFKAAANISYLLHLDGSL</sequence>
<proteinExistence type="predicted"/>
<evidence type="ECO:0000313" key="1">
    <source>
        <dbReference type="EMBL" id="MFD1767458.1"/>
    </source>
</evidence>
<accession>A0ABW4MG39</accession>
<organism evidence="1 2">
    <name type="scientific">Sphingorhabdus buctiana</name>
    <dbReference type="NCBI Taxonomy" id="1508805"/>
    <lineage>
        <taxon>Bacteria</taxon>
        <taxon>Pseudomonadati</taxon>
        <taxon>Pseudomonadota</taxon>
        <taxon>Alphaproteobacteria</taxon>
        <taxon>Sphingomonadales</taxon>
        <taxon>Sphingomonadaceae</taxon>
        <taxon>Sphingorhabdus</taxon>
    </lineage>
</organism>
<comment type="caution">
    <text evidence="1">The sequence shown here is derived from an EMBL/GenBank/DDBJ whole genome shotgun (WGS) entry which is preliminary data.</text>
</comment>
<keyword evidence="2" id="KW-1185">Reference proteome</keyword>
<reference evidence="2" key="1">
    <citation type="journal article" date="2019" name="Int. J. Syst. Evol. Microbiol.">
        <title>The Global Catalogue of Microorganisms (GCM) 10K type strain sequencing project: providing services to taxonomists for standard genome sequencing and annotation.</title>
        <authorList>
            <consortium name="The Broad Institute Genomics Platform"/>
            <consortium name="The Broad Institute Genome Sequencing Center for Infectious Disease"/>
            <person name="Wu L."/>
            <person name="Ma J."/>
        </authorList>
    </citation>
    <scope>NUCLEOTIDE SEQUENCE [LARGE SCALE GENOMIC DNA]</scope>
    <source>
        <strain evidence="2">CGMCC 1.12449</strain>
    </source>
</reference>
<protein>
    <submittedName>
        <fullName evidence="1">Uncharacterized protein</fullName>
    </submittedName>
</protein>
<evidence type="ECO:0000313" key="2">
    <source>
        <dbReference type="Proteomes" id="UP001597215"/>
    </source>
</evidence>
<dbReference type="Proteomes" id="UP001597215">
    <property type="component" value="Unassembled WGS sequence"/>
</dbReference>
<dbReference type="EMBL" id="JBHUEL010000010">
    <property type="protein sequence ID" value="MFD1767458.1"/>
    <property type="molecule type" value="Genomic_DNA"/>
</dbReference>
<gene>
    <name evidence="1" type="ORF">ACFSAG_11475</name>
</gene>
<name>A0ABW4MG39_9SPHN</name>